<dbReference type="PANTHER" id="PTHR10177">
    <property type="entry name" value="CYCLINS"/>
    <property type="match status" value="1"/>
</dbReference>
<dbReference type="AlphaFoldDB" id="A0A2Z6LIY0"/>
<feature type="region of interest" description="Disordered" evidence="8">
    <location>
        <begin position="1"/>
        <end position="22"/>
    </location>
</feature>
<feature type="compositionally biased region" description="Basic and acidic residues" evidence="8">
    <location>
        <begin position="88"/>
        <end position="117"/>
    </location>
</feature>
<evidence type="ECO:0000259" key="9">
    <source>
        <dbReference type="SMART" id="SM00385"/>
    </source>
</evidence>
<keyword evidence="12" id="KW-1185">Reference proteome</keyword>
<evidence type="ECO:0000256" key="4">
    <source>
        <dbReference type="ARBA" id="ARBA00023127"/>
    </source>
</evidence>
<feature type="region of interest" description="Disordered" evidence="8">
    <location>
        <begin position="74"/>
        <end position="120"/>
    </location>
</feature>
<evidence type="ECO:0000256" key="3">
    <source>
        <dbReference type="ARBA" id="ARBA00022618"/>
    </source>
</evidence>
<evidence type="ECO:0000313" key="11">
    <source>
        <dbReference type="EMBL" id="GAU17253.1"/>
    </source>
</evidence>
<evidence type="ECO:0000256" key="1">
    <source>
        <dbReference type="ARBA" id="ARBA00006955"/>
    </source>
</evidence>
<accession>A0A2Z6LIY0</accession>
<dbReference type="InterPro" id="IPR006671">
    <property type="entry name" value="Cyclin_N"/>
</dbReference>
<dbReference type="SUPFAM" id="SSF47954">
    <property type="entry name" value="Cyclin-like"/>
    <property type="match status" value="2"/>
</dbReference>
<feature type="domain" description="Cyclin-like" evidence="9">
    <location>
        <begin position="281"/>
        <end position="359"/>
    </location>
</feature>
<keyword evidence="3" id="KW-0132">Cell division</keyword>
<evidence type="ECO:0000259" key="10">
    <source>
        <dbReference type="SMART" id="SM01332"/>
    </source>
</evidence>
<evidence type="ECO:0000256" key="7">
    <source>
        <dbReference type="RuleBase" id="RU000383"/>
    </source>
</evidence>
<dbReference type="InterPro" id="IPR004367">
    <property type="entry name" value="Cyclin_C-dom"/>
</dbReference>
<comment type="similarity">
    <text evidence="1">Belongs to the cyclin family. Cyclin AB subfamily.</text>
</comment>
<reference evidence="12" key="1">
    <citation type="journal article" date="2017" name="Front. Plant Sci.">
        <title>Climate Clever Clovers: New Paradigm to Reduce the Environmental Footprint of Ruminants by Breeding Low Methanogenic Forages Utilizing Haplotype Variation.</title>
        <authorList>
            <person name="Kaur P."/>
            <person name="Appels R."/>
            <person name="Bayer P.E."/>
            <person name="Keeble-Gagnere G."/>
            <person name="Wang J."/>
            <person name="Hirakawa H."/>
            <person name="Shirasawa K."/>
            <person name="Vercoe P."/>
            <person name="Stefanova K."/>
            <person name="Durmic Z."/>
            <person name="Nichols P."/>
            <person name="Revell C."/>
            <person name="Isobe S.N."/>
            <person name="Edwards D."/>
            <person name="Erskine W."/>
        </authorList>
    </citation>
    <scope>NUCLEOTIDE SEQUENCE [LARGE SCALE GENOMIC DNA]</scope>
    <source>
        <strain evidence="12">cv. Daliak</strain>
    </source>
</reference>
<proteinExistence type="inferred from homology"/>
<feature type="domain" description="Cyclin C-terminal" evidence="10">
    <location>
        <begin position="251"/>
        <end position="390"/>
    </location>
</feature>
<keyword evidence="5" id="KW-0131">Cell cycle</keyword>
<evidence type="ECO:0000256" key="6">
    <source>
        <dbReference type="ARBA" id="ARBA00032263"/>
    </source>
</evidence>
<evidence type="ECO:0000256" key="2">
    <source>
        <dbReference type="ARBA" id="ARBA00011177"/>
    </source>
</evidence>
<dbReference type="GO" id="GO:0051301">
    <property type="term" value="P:cell division"/>
    <property type="evidence" value="ECO:0007669"/>
    <property type="project" value="UniProtKB-KW"/>
</dbReference>
<dbReference type="InterPro" id="IPR036915">
    <property type="entry name" value="Cyclin-like_sf"/>
</dbReference>
<organism evidence="11 12">
    <name type="scientific">Trifolium subterraneum</name>
    <name type="common">Subterranean clover</name>
    <dbReference type="NCBI Taxonomy" id="3900"/>
    <lineage>
        <taxon>Eukaryota</taxon>
        <taxon>Viridiplantae</taxon>
        <taxon>Streptophyta</taxon>
        <taxon>Embryophyta</taxon>
        <taxon>Tracheophyta</taxon>
        <taxon>Spermatophyta</taxon>
        <taxon>Magnoliopsida</taxon>
        <taxon>eudicotyledons</taxon>
        <taxon>Gunneridae</taxon>
        <taxon>Pentapetalae</taxon>
        <taxon>rosids</taxon>
        <taxon>fabids</taxon>
        <taxon>Fabales</taxon>
        <taxon>Fabaceae</taxon>
        <taxon>Papilionoideae</taxon>
        <taxon>50 kb inversion clade</taxon>
        <taxon>NPAAA clade</taxon>
        <taxon>Hologalegina</taxon>
        <taxon>IRL clade</taxon>
        <taxon>Trifolieae</taxon>
        <taxon>Trifolium</taxon>
    </lineage>
</organism>
<feature type="domain" description="Cyclin-like" evidence="9">
    <location>
        <begin position="194"/>
        <end position="278"/>
    </location>
</feature>
<sequence length="397" mass="45398">MFIVGKDKGKHKEERSNRQVLGDIGNLEGNEVSRPITRNFHKKLLEKAEAAASSAPELDVPASYDQGVAQKNQNVGDNCAQKPNPEPVHVDSSEAGEKLDLISKKEGSGRSSREDRILNSPLTTKSKIARRILIEPENQPVDMDADDDINNLAADEYLDELYNFYKLTEEENRASDYIESQKEINTKMRTIVVDWLVEVHRHFKLKTETLFLNVNIIDRYLSLINVPKKELQLVAICSMSLACKYEEVYYPKVNDLLEISDKFYNRSQFISRERDIVEKLQWNFTVTTPYMENMAFYLAELGLANYYVMVLFSPSQIAAAAVYSARCILNRIQYWNQYLQNLAGYCIEQIKDCAKLLVSIHSSAADVKNKSVYNKFSSPRKGHIALLPQPPNIEERL</sequence>
<dbReference type="EMBL" id="DF973169">
    <property type="protein sequence ID" value="GAU17253.1"/>
    <property type="molecule type" value="Genomic_DNA"/>
</dbReference>
<dbReference type="GO" id="GO:0016538">
    <property type="term" value="F:cyclin-dependent protein serine/threonine kinase regulator activity"/>
    <property type="evidence" value="ECO:0007669"/>
    <property type="project" value="InterPro"/>
</dbReference>
<name>A0A2Z6LIY0_TRISU</name>
<feature type="compositionally biased region" description="Basic and acidic residues" evidence="8">
    <location>
        <begin position="1"/>
        <end position="17"/>
    </location>
</feature>
<dbReference type="InterPro" id="IPR039361">
    <property type="entry name" value="Cyclin"/>
</dbReference>
<dbReference type="SMART" id="SM00385">
    <property type="entry name" value="CYCLIN"/>
    <property type="match status" value="2"/>
</dbReference>
<dbReference type="FunFam" id="1.10.472.10:FF:000001">
    <property type="entry name" value="G2/mitotic-specific cyclin"/>
    <property type="match status" value="1"/>
</dbReference>
<comment type="subunit">
    <text evidence="2">Interacts with the CDC2 protein kinase to form a serine/threonine kinase holoenzyme complex also known as maturation promoting factor (MPF). The cyclin subunit imparts substrate specificity to the complex.</text>
</comment>
<dbReference type="Gene3D" id="1.10.472.10">
    <property type="entry name" value="Cyclin-like"/>
    <property type="match status" value="2"/>
</dbReference>
<dbReference type="Pfam" id="PF00134">
    <property type="entry name" value="Cyclin_N"/>
    <property type="match status" value="1"/>
</dbReference>
<protein>
    <recommendedName>
        <fullName evidence="6">B-like cyclin</fullName>
    </recommendedName>
</protein>
<evidence type="ECO:0000313" key="12">
    <source>
        <dbReference type="Proteomes" id="UP000242715"/>
    </source>
</evidence>
<dbReference type="Proteomes" id="UP000242715">
    <property type="component" value="Unassembled WGS sequence"/>
</dbReference>
<dbReference type="InterPro" id="IPR013763">
    <property type="entry name" value="Cyclin-like_dom"/>
</dbReference>
<dbReference type="GO" id="GO:0044772">
    <property type="term" value="P:mitotic cell cycle phase transition"/>
    <property type="evidence" value="ECO:0007669"/>
    <property type="project" value="InterPro"/>
</dbReference>
<dbReference type="Pfam" id="PF02984">
    <property type="entry name" value="Cyclin_C"/>
    <property type="match status" value="1"/>
</dbReference>
<keyword evidence="4 7" id="KW-0195">Cyclin</keyword>
<evidence type="ECO:0000256" key="8">
    <source>
        <dbReference type="SAM" id="MobiDB-lite"/>
    </source>
</evidence>
<dbReference type="PIRSF" id="PIRSF001771">
    <property type="entry name" value="Cyclin_A_B_D_E"/>
    <property type="match status" value="1"/>
</dbReference>
<evidence type="ECO:0000256" key="5">
    <source>
        <dbReference type="ARBA" id="ARBA00023306"/>
    </source>
</evidence>
<dbReference type="SMART" id="SM01332">
    <property type="entry name" value="Cyclin_C"/>
    <property type="match status" value="1"/>
</dbReference>
<gene>
    <name evidence="11" type="ORF">TSUD_109680</name>
</gene>
<dbReference type="OrthoDB" id="5590282at2759"/>
<dbReference type="InterPro" id="IPR046965">
    <property type="entry name" value="Cyclin_A/B-like"/>
</dbReference>